<dbReference type="Proteomes" id="UP001201549">
    <property type="component" value="Unassembled WGS sequence"/>
</dbReference>
<dbReference type="Pfam" id="PF06945">
    <property type="entry name" value="DUF1289"/>
    <property type="match status" value="1"/>
</dbReference>
<dbReference type="RefSeq" id="WP_238896060.1">
    <property type="nucleotide sequence ID" value="NZ_JAKOGG010000005.1"/>
</dbReference>
<dbReference type="InterPro" id="IPR010710">
    <property type="entry name" value="DUF1289"/>
</dbReference>
<accession>A0ABT2FK68</accession>
<reference evidence="2" key="2">
    <citation type="submission" date="2023-07" db="EMBL/GenBank/DDBJ databases">
        <title>Shewanella mangrovi sp. nov., an acetaldehyde- degrading bacterium isolated from mangrove sediment.</title>
        <authorList>
            <person name="Liu Y."/>
        </authorList>
    </citation>
    <scope>NUCLEOTIDE SEQUENCE [LARGE SCALE GENOMIC DNA]</scope>
    <source>
        <strain evidence="2">C32</strain>
    </source>
</reference>
<organism evidence="1 2">
    <name type="scientific">Shewanella electrica</name>
    <dbReference type="NCBI Taxonomy" id="515560"/>
    <lineage>
        <taxon>Bacteria</taxon>
        <taxon>Pseudomonadati</taxon>
        <taxon>Pseudomonadota</taxon>
        <taxon>Gammaproteobacteria</taxon>
        <taxon>Alteromonadales</taxon>
        <taxon>Shewanellaceae</taxon>
        <taxon>Shewanella</taxon>
    </lineage>
</organism>
<dbReference type="EMBL" id="JAKOGG010000005">
    <property type="protein sequence ID" value="MCS4556658.1"/>
    <property type="molecule type" value="Genomic_DNA"/>
</dbReference>
<dbReference type="PANTHER" id="PTHR35175:SF2">
    <property type="entry name" value="DUF1289 DOMAIN-CONTAINING PROTEIN"/>
    <property type="match status" value="1"/>
</dbReference>
<sequence length="69" mass="7973">MSEQPVSGHDPLRSPCVRNCCLNDEDVCLGCGRTLVEITAWHRATDDEKRQILVRCRARQAELTPYFRR</sequence>
<name>A0ABT2FK68_9GAMM</name>
<reference evidence="1 2" key="1">
    <citation type="submission" date="2022-02" db="EMBL/GenBank/DDBJ databases">
        <authorList>
            <person name="Zhuang L."/>
        </authorList>
    </citation>
    <scope>NUCLEOTIDE SEQUENCE [LARGE SCALE GENOMIC DNA]</scope>
    <source>
        <strain evidence="1 2">C32</strain>
    </source>
</reference>
<gene>
    <name evidence="1" type="ORF">L9G74_09420</name>
</gene>
<evidence type="ECO:0000313" key="2">
    <source>
        <dbReference type="Proteomes" id="UP001201549"/>
    </source>
</evidence>
<dbReference type="PANTHER" id="PTHR35175">
    <property type="entry name" value="DUF1289 DOMAIN-CONTAINING PROTEIN"/>
    <property type="match status" value="1"/>
</dbReference>
<keyword evidence="2" id="KW-1185">Reference proteome</keyword>
<comment type="caution">
    <text evidence="1">The sequence shown here is derived from an EMBL/GenBank/DDBJ whole genome shotgun (WGS) entry which is preliminary data.</text>
</comment>
<protein>
    <submittedName>
        <fullName evidence="1">DUF1289 domain-containing protein</fullName>
    </submittedName>
</protein>
<evidence type="ECO:0000313" key="1">
    <source>
        <dbReference type="EMBL" id="MCS4556658.1"/>
    </source>
</evidence>
<proteinExistence type="predicted"/>